<sequence length="498" mass="52277">MSAFNPFRAKNAVGSADSATGQLHIAGKEVQPGEFFKPVPQPQLPRHHPHSSPGTQTANPDASAPSVVNIVNPFASESSANDHERNTVEQTSPVATAPQSSSDDGGQSVWPLDTERSQSAAQKTSLGTETGKTQSSNTLREDSPVSMRPGVGNTQVPRSRLEAGADTSPSGRSTKDKKPPPPPPNHHGRKIGTPSETAGATSQSSAASPQPSPPRSRNRLSYHALLPDHQTSPAQRSDTSRPRLSSDGVDYFSSSTSLPVPQPAPAAENGPPSNPVQRSGSQRSQRKRPPTPPLSRRQSQMGRSRSSQSKASGGRLVMSSLDSEGTDGSRPPSPGPSARSTTPTASEYKRFSMPPSATPRVAEGEVDSRPSGSPLPRDSLSSAPATARANLSSHGRRASSYNVPMSSSSSSSSVPPPPPPPRRARDSSSRSSEGRPLSQVSGTDVVPVPQPSNATDILADLSRLQKEVDDLRGHYENRQVSSSSVKVDKGVSLRKPGP</sequence>
<feature type="compositionally biased region" description="Polar residues" evidence="1">
    <location>
        <begin position="117"/>
        <end position="138"/>
    </location>
</feature>
<name>A0A8J8W1L8_9EURO</name>
<dbReference type="EMBL" id="WIWV01000055">
    <property type="protein sequence ID" value="KAF7715626.1"/>
    <property type="molecule type" value="Genomic_DNA"/>
</dbReference>
<feature type="compositionally biased region" description="Polar residues" evidence="1">
    <location>
        <begin position="88"/>
        <end position="105"/>
    </location>
</feature>
<evidence type="ECO:0000313" key="3">
    <source>
        <dbReference type="Proteomes" id="UP000631181"/>
    </source>
</evidence>
<feature type="region of interest" description="Disordered" evidence="1">
    <location>
        <begin position="474"/>
        <end position="498"/>
    </location>
</feature>
<feature type="compositionally biased region" description="Low complexity" evidence="1">
    <location>
        <begin position="295"/>
        <end position="309"/>
    </location>
</feature>
<accession>A0A8J8W1L8</accession>
<protein>
    <submittedName>
        <fullName evidence="2">Uncharacterized protein</fullName>
    </submittedName>
</protein>
<dbReference type="AlphaFoldDB" id="A0A8J8W1L8"/>
<feature type="compositionally biased region" description="Low complexity" evidence="1">
    <location>
        <begin position="336"/>
        <end position="346"/>
    </location>
</feature>
<feature type="region of interest" description="Disordered" evidence="1">
    <location>
        <begin position="1"/>
        <end position="453"/>
    </location>
</feature>
<feature type="compositionally biased region" description="Polar residues" evidence="1">
    <location>
        <begin position="379"/>
        <end position="393"/>
    </location>
</feature>
<feature type="compositionally biased region" description="Low complexity" evidence="1">
    <location>
        <begin position="399"/>
        <end position="413"/>
    </location>
</feature>
<dbReference type="OrthoDB" id="428854at2759"/>
<keyword evidence="3" id="KW-1185">Reference proteome</keyword>
<evidence type="ECO:0000256" key="1">
    <source>
        <dbReference type="SAM" id="MobiDB-lite"/>
    </source>
</evidence>
<dbReference type="Proteomes" id="UP000631181">
    <property type="component" value="Unassembled WGS sequence"/>
</dbReference>
<organism evidence="2 3">
    <name type="scientific">Penicillium ucsense</name>
    <dbReference type="NCBI Taxonomy" id="2839758"/>
    <lineage>
        <taxon>Eukaryota</taxon>
        <taxon>Fungi</taxon>
        <taxon>Dikarya</taxon>
        <taxon>Ascomycota</taxon>
        <taxon>Pezizomycotina</taxon>
        <taxon>Eurotiomycetes</taxon>
        <taxon>Eurotiomycetidae</taxon>
        <taxon>Eurotiales</taxon>
        <taxon>Aspergillaceae</taxon>
        <taxon>Penicillium</taxon>
    </lineage>
</organism>
<proteinExistence type="predicted"/>
<reference evidence="2" key="1">
    <citation type="journal article" date="2020" name="Front. Microbiol.">
        <title>Gene regulatory networks of Penicillium echinulatum 2HH and Penicillium oxalicum 114-2 inferred by a computational biology approach.</title>
        <authorList>
            <person name="Lenz A.R."/>
            <person name="Galan-Vasquez E."/>
            <person name="Balbinot E."/>
            <person name="De Abreu F.P."/>
            <person name="De Oliveira N.S."/>
            <person name="Da Rosa L.O."/>
            <person name="De Avila E Silva S."/>
            <person name="Camassola M."/>
            <person name="Dillon A.J.P."/>
            <person name="Perez-Rueda E."/>
        </authorList>
    </citation>
    <scope>NUCLEOTIDE SEQUENCE</scope>
    <source>
        <strain evidence="2">S1M29</strain>
    </source>
</reference>
<feature type="compositionally biased region" description="Low complexity" evidence="1">
    <location>
        <begin position="429"/>
        <end position="438"/>
    </location>
</feature>
<gene>
    <name evidence="2" type="ORF">PECM_006686</name>
</gene>
<evidence type="ECO:0000313" key="2">
    <source>
        <dbReference type="EMBL" id="KAF7715626.1"/>
    </source>
</evidence>
<comment type="caution">
    <text evidence="2">The sequence shown here is derived from an EMBL/GenBank/DDBJ whole genome shotgun (WGS) entry which is preliminary data.</text>
</comment>